<dbReference type="InterPro" id="IPR058913">
    <property type="entry name" value="Integrase_dom_put"/>
</dbReference>
<dbReference type="Proteomes" id="UP001249851">
    <property type="component" value="Unassembled WGS sequence"/>
</dbReference>
<dbReference type="AlphaFoldDB" id="A0AAD9Q3P4"/>
<feature type="domain" description="Integrase core" evidence="1">
    <location>
        <begin position="20"/>
        <end position="112"/>
    </location>
</feature>
<organism evidence="2 3">
    <name type="scientific">Acropora cervicornis</name>
    <name type="common">Staghorn coral</name>
    <dbReference type="NCBI Taxonomy" id="6130"/>
    <lineage>
        <taxon>Eukaryota</taxon>
        <taxon>Metazoa</taxon>
        <taxon>Cnidaria</taxon>
        <taxon>Anthozoa</taxon>
        <taxon>Hexacorallia</taxon>
        <taxon>Scleractinia</taxon>
        <taxon>Astrocoeniina</taxon>
        <taxon>Acroporidae</taxon>
        <taxon>Acropora</taxon>
    </lineage>
</organism>
<comment type="caution">
    <text evidence="2">The sequence shown here is derived from an EMBL/GenBank/DDBJ whole genome shotgun (WGS) entry which is preliminary data.</text>
</comment>
<reference evidence="2" key="2">
    <citation type="journal article" date="2023" name="Science">
        <title>Genomic signatures of disease resistance in endangered staghorn corals.</title>
        <authorList>
            <person name="Vollmer S.V."/>
            <person name="Selwyn J.D."/>
            <person name="Despard B.A."/>
            <person name="Roesel C.L."/>
        </authorList>
    </citation>
    <scope>NUCLEOTIDE SEQUENCE</scope>
    <source>
        <strain evidence="2">K2</strain>
    </source>
</reference>
<keyword evidence="3" id="KW-1185">Reference proteome</keyword>
<sequence length="208" mass="23245">MLLEINLVTFQFGPTYGRKMMSGYVRSKGLTLSGKQNLLAEHKWPDVNQQVVYPIKDVLVEMENPMMINLLDPVVQFCISFVTMNVAEISLKRLVASWNSHPIEGNCDRIPDVVSQRTSRVHSVNPAMIPSMEDAVQMYTDAGGHITHDSSFGIDPLASSDTLINQRETEFIRDNLAFEEIYSNTINGDGSLMVSAVLSFINTRNLSC</sequence>
<evidence type="ECO:0000313" key="3">
    <source>
        <dbReference type="Proteomes" id="UP001249851"/>
    </source>
</evidence>
<protein>
    <recommendedName>
        <fullName evidence="1">Integrase core domain-containing protein</fullName>
    </recommendedName>
</protein>
<dbReference type="Pfam" id="PF24764">
    <property type="entry name" value="rva_4"/>
    <property type="match status" value="1"/>
</dbReference>
<accession>A0AAD9Q3P4</accession>
<gene>
    <name evidence="2" type="ORF">P5673_024549</name>
</gene>
<evidence type="ECO:0000259" key="1">
    <source>
        <dbReference type="Pfam" id="PF24764"/>
    </source>
</evidence>
<reference evidence="2" key="1">
    <citation type="journal article" date="2023" name="G3 (Bethesda)">
        <title>Whole genome assembly and annotation of the endangered Caribbean coral Acropora cervicornis.</title>
        <authorList>
            <person name="Selwyn J.D."/>
            <person name="Vollmer S.V."/>
        </authorList>
    </citation>
    <scope>NUCLEOTIDE SEQUENCE</scope>
    <source>
        <strain evidence="2">K2</strain>
    </source>
</reference>
<name>A0AAD9Q3P4_ACRCE</name>
<proteinExistence type="predicted"/>
<evidence type="ECO:0000313" key="2">
    <source>
        <dbReference type="EMBL" id="KAK2554190.1"/>
    </source>
</evidence>
<dbReference type="EMBL" id="JARQWQ010000072">
    <property type="protein sequence ID" value="KAK2554190.1"/>
    <property type="molecule type" value="Genomic_DNA"/>
</dbReference>